<evidence type="ECO:0000313" key="3">
    <source>
        <dbReference type="EMBL" id="AES69518.1"/>
    </source>
</evidence>
<proteinExistence type="predicted"/>
<dbReference type="EnsemblPlants" id="AES69518">
    <property type="protein sequence ID" value="AES69518"/>
    <property type="gene ID" value="MTR_3g030990"/>
</dbReference>
<evidence type="ECO:0000256" key="1">
    <source>
        <dbReference type="ARBA" id="ARBA00022737"/>
    </source>
</evidence>
<dbReference type="Proteomes" id="UP000002051">
    <property type="component" value="Chromosome 3"/>
</dbReference>
<dbReference type="InterPro" id="IPR011990">
    <property type="entry name" value="TPR-like_helical_dom_sf"/>
</dbReference>
<dbReference type="STRING" id="3880.G7IWV5"/>
<sequence>MNSFYEYFLIRVGNFDSFVEPFQPKEVSQLYETMLFEGLKPTVDVFIALASAYDMKSVADRKPDVYTYSVLISCCPKFRRFDLIERVLVDMSYLGIECNNVTYKFIDMMIKS</sequence>
<dbReference type="AlphaFoldDB" id="G7IWV5"/>
<feature type="repeat" description="PPR" evidence="2">
    <location>
        <begin position="64"/>
        <end position="98"/>
    </location>
</feature>
<evidence type="ECO:0000313" key="4">
    <source>
        <dbReference type="EnsemblPlants" id="AES69518"/>
    </source>
</evidence>
<dbReference type="PROSITE" id="PS51375">
    <property type="entry name" value="PPR"/>
    <property type="match status" value="1"/>
</dbReference>
<keyword evidence="1" id="KW-0677">Repeat</keyword>
<reference evidence="4" key="3">
    <citation type="submission" date="2015-04" db="UniProtKB">
        <authorList>
            <consortium name="EnsemblPlants"/>
        </authorList>
    </citation>
    <scope>IDENTIFICATION</scope>
    <source>
        <strain evidence="4">cv. Jemalong A17</strain>
    </source>
</reference>
<dbReference type="Pfam" id="PF13812">
    <property type="entry name" value="PPR_3"/>
    <property type="match status" value="1"/>
</dbReference>
<gene>
    <name evidence="3" type="ordered locus">MTR_3g030990</name>
</gene>
<dbReference type="Gene3D" id="1.25.40.10">
    <property type="entry name" value="Tetratricopeptide repeat domain"/>
    <property type="match status" value="1"/>
</dbReference>
<name>G7IWV5_MEDTR</name>
<dbReference type="InterPro" id="IPR002885">
    <property type="entry name" value="PPR_rpt"/>
</dbReference>
<protein>
    <submittedName>
        <fullName evidence="3">PPR containing protein, putative</fullName>
    </submittedName>
</protein>
<reference evidence="3 5" key="2">
    <citation type="journal article" date="2014" name="BMC Genomics">
        <title>An improved genome release (version Mt4.0) for the model legume Medicago truncatula.</title>
        <authorList>
            <person name="Tang H."/>
            <person name="Krishnakumar V."/>
            <person name="Bidwell S."/>
            <person name="Rosen B."/>
            <person name="Chan A."/>
            <person name="Zhou S."/>
            <person name="Gentzbittel L."/>
            <person name="Childs K.L."/>
            <person name="Yandell M."/>
            <person name="Gundlach H."/>
            <person name="Mayer K.F."/>
            <person name="Schwartz D.C."/>
            <person name="Town C.D."/>
        </authorList>
    </citation>
    <scope>GENOME REANNOTATION</scope>
    <source>
        <strain evidence="4 5">cv. Jemalong A17</strain>
    </source>
</reference>
<dbReference type="eggNOG" id="KOG4197">
    <property type="taxonomic scope" value="Eukaryota"/>
</dbReference>
<evidence type="ECO:0000313" key="5">
    <source>
        <dbReference type="Proteomes" id="UP000002051"/>
    </source>
</evidence>
<reference evidence="3 5" key="1">
    <citation type="journal article" date="2011" name="Nature">
        <title>The Medicago genome provides insight into the evolution of rhizobial symbioses.</title>
        <authorList>
            <person name="Young N.D."/>
            <person name="Debelle F."/>
            <person name="Oldroyd G.E."/>
            <person name="Geurts R."/>
            <person name="Cannon S.B."/>
            <person name="Udvardi M.K."/>
            <person name="Benedito V.A."/>
            <person name="Mayer K.F."/>
            <person name="Gouzy J."/>
            <person name="Schoof H."/>
            <person name="Van de Peer Y."/>
            <person name="Proost S."/>
            <person name="Cook D.R."/>
            <person name="Meyers B.C."/>
            <person name="Spannagl M."/>
            <person name="Cheung F."/>
            <person name="De Mita S."/>
            <person name="Krishnakumar V."/>
            <person name="Gundlach H."/>
            <person name="Zhou S."/>
            <person name="Mudge J."/>
            <person name="Bharti A.K."/>
            <person name="Murray J.D."/>
            <person name="Naoumkina M.A."/>
            <person name="Rosen B."/>
            <person name="Silverstein K.A."/>
            <person name="Tang H."/>
            <person name="Rombauts S."/>
            <person name="Zhao P.X."/>
            <person name="Zhou P."/>
            <person name="Barbe V."/>
            <person name="Bardou P."/>
            <person name="Bechner M."/>
            <person name="Bellec A."/>
            <person name="Berger A."/>
            <person name="Berges H."/>
            <person name="Bidwell S."/>
            <person name="Bisseling T."/>
            <person name="Choisne N."/>
            <person name="Couloux A."/>
            <person name="Denny R."/>
            <person name="Deshpande S."/>
            <person name="Dai X."/>
            <person name="Doyle J.J."/>
            <person name="Dudez A.M."/>
            <person name="Farmer A.D."/>
            <person name="Fouteau S."/>
            <person name="Franken C."/>
            <person name="Gibelin C."/>
            <person name="Gish J."/>
            <person name="Goldstein S."/>
            <person name="Gonzalez A.J."/>
            <person name="Green P.J."/>
            <person name="Hallab A."/>
            <person name="Hartog M."/>
            <person name="Hua A."/>
            <person name="Humphray S.J."/>
            <person name="Jeong D.H."/>
            <person name="Jing Y."/>
            <person name="Jocker A."/>
            <person name="Kenton S.M."/>
            <person name="Kim D.J."/>
            <person name="Klee K."/>
            <person name="Lai H."/>
            <person name="Lang C."/>
            <person name="Lin S."/>
            <person name="Macmil S.L."/>
            <person name="Magdelenat G."/>
            <person name="Matthews L."/>
            <person name="McCorrison J."/>
            <person name="Monaghan E.L."/>
            <person name="Mun J.H."/>
            <person name="Najar F.Z."/>
            <person name="Nicholson C."/>
            <person name="Noirot C."/>
            <person name="O'Bleness M."/>
            <person name="Paule C.R."/>
            <person name="Poulain J."/>
            <person name="Prion F."/>
            <person name="Qin B."/>
            <person name="Qu C."/>
            <person name="Retzel E.F."/>
            <person name="Riddle C."/>
            <person name="Sallet E."/>
            <person name="Samain S."/>
            <person name="Samson N."/>
            <person name="Sanders I."/>
            <person name="Saurat O."/>
            <person name="Scarpelli C."/>
            <person name="Schiex T."/>
            <person name="Segurens B."/>
            <person name="Severin A.J."/>
            <person name="Sherrier D.J."/>
            <person name="Shi R."/>
            <person name="Sims S."/>
            <person name="Singer S.R."/>
            <person name="Sinharoy S."/>
            <person name="Sterck L."/>
            <person name="Viollet A."/>
            <person name="Wang B.B."/>
            <person name="Wang K."/>
            <person name="Wang M."/>
            <person name="Wang X."/>
            <person name="Warfsmann J."/>
            <person name="Weissenbach J."/>
            <person name="White D.D."/>
            <person name="White J.D."/>
            <person name="Wiley G.B."/>
            <person name="Wincker P."/>
            <person name="Xing Y."/>
            <person name="Yang L."/>
            <person name="Yao Z."/>
            <person name="Ying F."/>
            <person name="Zhai J."/>
            <person name="Zhou L."/>
            <person name="Zuber A."/>
            <person name="Denarie J."/>
            <person name="Dixon R.A."/>
            <person name="May G.D."/>
            <person name="Schwartz D.C."/>
            <person name="Rogers J."/>
            <person name="Quetier F."/>
            <person name="Town C.D."/>
            <person name="Roe B.A."/>
        </authorList>
    </citation>
    <scope>NUCLEOTIDE SEQUENCE [LARGE SCALE GENOMIC DNA]</scope>
    <source>
        <strain evidence="3">A17</strain>
        <strain evidence="4 5">cv. Jemalong A17</strain>
    </source>
</reference>
<keyword evidence="5" id="KW-1185">Reference proteome</keyword>
<organism evidence="3 5">
    <name type="scientific">Medicago truncatula</name>
    <name type="common">Barrel medic</name>
    <name type="synonym">Medicago tribuloides</name>
    <dbReference type="NCBI Taxonomy" id="3880"/>
    <lineage>
        <taxon>Eukaryota</taxon>
        <taxon>Viridiplantae</taxon>
        <taxon>Streptophyta</taxon>
        <taxon>Embryophyta</taxon>
        <taxon>Tracheophyta</taxon>
        <taxon>Spermatophyta</taxon>
        <taxon>Magnoliopsida</taxon>
        <taxon>eudicotyledons</taxon>
        <taxon>Gunneridae</taxon>
        <taxon>Pentapetalae</taxon>
        <taxon>rosids</taxon>
        <taxon>fabids</taxon>
        <taxon>Fabales</taxon>
        <taxon>Fabaceae</taxon>
        <taxon>Papilionoideae</taxon>
        <taxon>50 kb inversion clade</taxon>
        <taxon>NPAAA clade</taxon>
        <taxon>Hologalegina</taxon>
        <taxon>IRL clade</taxon>
        <taxon>Trifolieae</taxon>
        <taxon>Medicago</taxon>
    </lineage>
</organism>
<dbReference type="PaxDb" id="3880-AES69518"/>
<dbReference type="HOGENOM" id="CLU_2149564_0_0_1"/>
<evidence type="ECO:0000256" key="2">
    <source>
        <dbReference type="PROSITE-ProRule" id="PRU00708"/>
    </source>
</evidence>
<dbReference type="EMBL" id="CM001219">
    <property type="protein sequence ID" value="AES69518.1"/>
    <property type="molecule type" value="Genomic_DNA"/>
</dbReference>
<accession>G7IWV5</accession>